<feature type="transmembrane region" description="Helical" evidence="1">
    <location>
        <begin position="244"/>
        <end position="262"/>
    </location>
</feature>
<accession>A0AAW7ZGJ1</accession>
<gene>
    <name evidence="3" type="ORF">P6N53_11955</name>
</gene>
<dbReference type="PROSITE" id="PS50106">
    <property type="entry name" value="PDZ"/>
    <property type="match status" value="1"/>
</dbReference>
<dbReference type="InterPro" id="IPR001478">
    <property type="entry name" value="PDZ"/>
</dbReference>
<feature type="domain" description="PDZ" evidence="2">
    <location>
        <begin position="282"/>
        <end position="337"/>
    </location>
</feature>
<comment type="caution">
    <text evidence="3">The sequence shown here is derived from an EMBL/GenBank/DDBJ whole genome shotgun (WGS) entry which is preliminary data.</text>
</comment>
<dbReference type="EMBL" id="JARPTC010000017">
    <property type="protein sequence ID" value="MDO7787935.1"/>
    <property type="molecule type" value="Genomic_DNA"/>
</dbReference>
<reference evidence="3" key="1">
    <citation type="journal article" date="2023" name="J. Hazard. Mater.">
        <title>Anaerobic biodegradation of pyrene and benzo[a]pyrene by a new sulfate-reducing Desulforamulus aquiferis strain DSA.</title>
        <authorList>
            <person name="Zhang Z."/>
            <person name="Sun J."/>
            <person name="Gong X."/>
            <person name="Wang C."/>
            <person name="Wang H."/>
        </authorList>
    </citation>
    <scope>NUCLEOTIDE SEQUENCE</scope>
    <source>
        <strain evidence="3">DSA</strain>
    </source>
</reference>
<dbReference type="Gene3D" id="2.30.42.10">
    <property type="match status" value="1"/>
</dbReference>
<dbReference type="InterPro" id="IPR041489">
    <property type="entry name" value="PDZ_6"/>
</dbReference>
<sequence length="412" mass="44979">MFPFLEVTPLLFQTLVAVILDPLFLLVVGIVALQYSRIGKVRERFFGLRPRGLWLDVLKATAFGLLGGVIASYLMLVIGLTLSGSGLLYLWPLAILLMLIDARFLCFAYAGGILAFSSLVFGWPNVSVPQVLGLVAILHMVEAFLIYVSGHQGAVPTFIKNTEGKVVGGFALQKFWPIPLTALVVVGETTMPNGGVGMPEWWPLIKGGLGDNANHLIYSLMPVVAGLGYGDLAASRTPEQKGRISAVILGFYSLILLGLAVLADRSWLMALVAAMFSPLGHEMVIYIGKKLEFGRSIYQPPNKGVKVLDVVPGYPAWEAGIRSGDIIIDVNEMEVNSRQGLEFALGVYQQPQITYWSAKDDRVFREGIHFGDKEMLGILPVPEGNEESFMELSTGGPVRRWFNNLLGKKGPQ</sequence>
<feature type="transmembrane region" description="Helical" evidence="1">
    <location>
        <begin position="268"/>
        <end position="288"/>
    </location>
</feature>
<proteinExistence type="predicted"/>
<dbReference type="SUPFAM" id="SSF50156">
    <property type="entry name" value="PDZ domain-like"/>
    <property type="match status" value="1"/>
</dbReference>
<dbReference type="Pfam" id="PF17820">
    <property type="entry name" value="PDZ_6"/>
    <property type="match status" value="1"/>
</dbReference>
<reference evidence="3" key="2">
    <citation type="submission" date="2023-03" db="EMBL/GenBank/DDBJ databases">
        <authorList>
            <person name="Zhang Z."/>
        </authorList>
    </citation>
    <scope>NUCLEOTIDE SEQUENCE</scope>
    <source>
        <strain evidence="3">DSA</strain>
    </source>
</reference>
<evidence type="ECO:0000313" key="4">
    <source>
        <dbReference type="Proteomes" id="UP001172911"/>
    </source>
</evidence>
<keyword evidence="4" id="KW-1185">Reference proteome</keyword>
<name>A0AAW7ZGJ1_9FIRM</name>
<keyword evidence="1" id="KW-1133">Transmembrane helix</keyword>
<evidence type="ECO:0000256" key="1">
    <source>
        <dbReference type="SAM" id="Phobius"/>
    </source>
</evidence>
<organism evidence="3 4">
    <name type="scientific">Desulforamulus aquiferis</name>
    <dbReference type="NCBI Taxonomy" id="1397668"/>
    <lineage>
        <taxon>Bacteria</taxon>
        <taxon>Bacillati</taxon>
        <taxon>Bacillota</taxon>
        <taxon>Clostridia</taxon>
        <taxon>Eubacteriales</taxon>
        <taxon>Peptococcaceae</taxon>
        <taxon>Desulforamulus</taxon>
    </lineage>
</organism>
<dbReference type="Proteomes" id="UP001172911">
    <property type="component" value="Unassembled WGS sequence"/>
</dbReference>
<dbReference type="AlphaFoldDB" id="A0AAW7ZGJ1"/>
<protein>
    <submittedName>
        <fullName evidence="3">PDZ domain-containing protein</fullName>
    </submittedName>
</protein>
<feature type="transmembrane region" description="Helical" evidence="1">
    <location>
        <begin position="53"/>
        <end position="76"/>
    </location>
</feature>
<keyword evidence="1" id="KW-0472">Membrane</keyword>
<feature type="transmembrane region" description="Helical" evidence="1">
    <location>
        <begin position="107"/>
        <end position="125"/>
    </location>
</feature>
<evidence type="ECO:0000259" key="2">
    <source>
        <dbReference type="PROSITE" id="PS50106"/>
    </source>
</evidence>
<evidence type="ECO:0000313" key="3">
    <source>
        <dbReference type="EMBL" id="MDO7787935.1"/>
    </source>
</evidence>
<feature type="transmembrane region" description="Helical" evidence="1">
    <location>
        <begin position="12"/>
        <end position="33"/>
    </location>
</feature>
<keyword evidence="1" id="KW-0812">Transmembrane</keyword>
<feature type="transmembrane region" description="Helical" evidence="1">
    <location>
        <begin position="82"/>
        <end position="100"/>
    </location>
</feature>
<dbReference type="InterPro" id="IPR036034">
    <property type="entry name" value="PDZ_sf"/>
</dbReference>
<feature type="transmembrane region" description="Helical" evidence="1">
    <location>
        <begin position="131"/>
        <end position="150"/>
    </location>
</feature>
<dbReference type="RefSeq" id="WP_304543408.1">
    <property type="nucleotide sequence ID" value="NZ_JARPTC010000017.1"/>
</dbReference>